<proteinExistence type="predicted"/>
<dbReference type="Gene3D" id="3.20.20.450">
    <property type="entry name" value="EAL domain"/>
    <property type="match status" value="1"/>
</dbReference>
<organism evidence="4 5">
    <name type="scientific">Yoonia phaeophyticola</name>
    <dbReference type="NCBI Taxonomy" id="3137369"/>
    <lineage>
        <taxon>Bacteria</taxon>
        <taxon>Pseudomonadati</taxon>
        <taxon>Pseudomonadota</taxon>
        <taxon>Alphaproteobacteria</taxon>
        <taxon>Rhodobacterales</taxon>
        <taxon>Paracoccaceae</taxon>
        <taxon>Yoonia</taxon>
    </lineage>
</organism>
<dbReference type="InterPro" id="IPR035919">
    <property type="entry name" value="EAL_sf"/>
</dbReference>
<dbReference type="SUPFAM" id="SSF55073">
    <property type="entry name" value="Nucleotide cyclase"/>
    <property type="match status" value="1"/>
</dbReference>
<dbReference type="PROSITE" id="PS50887">
    <property type="entry name" value="GGDEF"/>
    <property type="match status" value="1"/>
</dbReference>
<evidence type="ECO:0000256" key="1">
    <source>
        <dbReference type="SAM" id="Phobius"/>
    </source>
</evidence>
<evidence type="ECO:0000313" key="4">
    <source>
        <dbReference type="EMBL" id="WZC49332.1"/>
    </source>
</evidence>
<evidence type="ECO:0000313" key="5">
    <source>
        <dbReference type="Proteomes" id="UP001440612"/>
    </source>
</evidence>
<keyword evidence="1" id="KW-0812">Transmembrane</keyword>
<dbReference type="Pfam" id="PF00563">
    <property type="entry name" value="EAL"/>
    <property type="match status" value="1"/>
</dbReference>
<dbReference type="PROSITE" id="PS50883">
    <property type="entry name" value="EAL"/>
    <property type="match status" value="1"/>
</dbReference>
<dbReference type="SUPFAM" id="SSF141868">
    <property type="entry name" value="EAL domain-like"/>
    <property type="match status" value="1"/>
</dbReference>
<dbReference type="InterPro" id="IPR029151">
    <property type="entry name" value="Sensor-like_sf"/>
</dbReference>
<dbReference type="CDD" id="cd01948">
    <property type="entry name" value="EAL"/>
    <property type="match status" value="1"/>
</dbReference>
<dbReference type="PANTHER" id="PTHR44757:SF2">
    <property type="entry name" value="BIOFILM ARCHITECTURE MAINTENANCE PROTEIN MBAA"/>
    <property type="match status" value="1"/>
</dbReference>
<keyword evidence="1" id="KW-0472">Membrane</keyword>
<protein>
    <submittedName>
        <fullName evidence="4">Bifunctional diguanylate cyclase/phosphodiesterase</fullName>
    </submittedName>
</protein>
<feature type="domain" description="EAL" evidence="2">
    <location>
        <begin position="384"/>
        <end position="635"/>
    </location>
</feature>
<dbReference type="InterPro" id="IPR001633">
    <property type="entry name" value="EAL_dom"/>
</dbReference>
<dbReference type="InterPro" id="IPR043128">
    <property type="entry name" value="Rev_trsase/Diguanyl_cyclase"/>
</dbReference>
<accession>A0ABZ2V4G2</accession>
<dbReference type="CDD" id="cd01949">
    <property type="entry name" value="GGDEF"/>
    <property type="match status" value="1"/>
</dbReference>
<dbReference type="Pfam" id="PF00990">
    <property type="entry name" value="GGDEF"/>
    <property type="match status" value="1"/>
</dbReference>
<reference evidence="5" key="1">
    <citation type="submission" date="2024-04" db="EMBL/GenBank/DDBJ databases">
        <title>Phylogenomic analyses of a clade within the roseobacter group suggest taxonomic reassignments of species of the genera Aestuariivita, Citreicella, Loktanella, Nautella, Pelagibaca, Ruegeria, Thalassobius, Thiobacimonas and Tropicibacter, and the proposal o.</title>
        <authorList>
            <person name="Jeon C.O."/>
        </authorList>
    </citation>
    <scope>NUCLEOTIDE SEQUENCE [LARGE SCALE GENOMIC DNA]</scope>
    <source>
        <strain evidence="5">BS5-3</strain>
    </source>
</reference>
<dbReference type="InterPro" id="IPR029787">
    <property type="entry name" value="Nucleotide_cyclase"/>
</dbReference>
<dbReference type="SMART" id="SM00052">
    <property type="entry name" value="EAL"/>
    <property type="match status" value="1"/>
</dbReference>
<feature type="transmembrane region" description="Helical" evidence="1">
    <location>
        <begin position="7"/>
        <end position="26"/>
    </location>
</feature>
<keyword evidence="5" id="KW-1185">Reference proteome</keyword>
<sequence>MKFFLRAVAFGGVVIALIAVIIWFSVNTAVDRVIARDAVDKAHHWGDYAVDSIPDLTTLVQTGLPNEEQREVIRKIRVLGDVFRFKLFDAQGRLSLVSDETNIIDPDGIAAIEDPEPMQVAQTGIPIIEVFDGTAKPDRPDLYAEAYIPLTDDNGQVVGVVEVYVNQTAKQTYFQDSFRTFGLMLIGFITIVFTGPMVAFWLQRILTRRSEKTAEFLARFDPLTGLQNRREFMFQAAELAQTDHSSVLCFIDLDNFKSINDKHGHAGGDSYLVHVSDVLRKNCRNGDLLARLGGDEFVIIFRDTEIGETIPKIRSILAECAAEIEIEASRLQGSVSIGVAALRSGDDLDQILSNADAALYHVKASGRNDFAVYGKEMGEERRKRHALETRLRKATAECDFELHYQPLVGGKDGEVIGYEALLRLSDEKGEPIPPSIFIPLAEELGLIDDIGRWVINTATQTMALCAKDRTLAINISTVQFQSGELINIVKDALRASGFPARHLELEITESLLLEDSTSVEMQIDTLKDMGIALAMDDFGTGFSSLSYLWKYGFDRLKIDRSFVTALEYHPDRSREIIETVVLLGSKLGMKITAEGVETAAQADLLSVLGCDVLQGYHFGLARPADVIAAHTLPDNIKAAG</sequence>
<dbReference type="SUPFAM" id="SSF103190">
    <property type="entry name" value="Sensory domain-like"/>
    <property type="match status" value="1"/>
</dbReference>
<evidence type="ECO:0000259" key="2">
    <source>
        <dbReference type="PROSITE" id="PS50883"/>
    </source>
</evidence>
<dbReference type="NCBIfam" id="TIGR00254">
    <property type="entry name" value="GGDEF"/>
    <property type="match status" value="1"/>
</dbReference>
<keyword evidence="1" id="KW-1133">Transmembrane helix</keyword>
<dbReference type="InterPro" id="IPR052155">
    <property type="entry name" value="Biofilm_reg_signaling"/>
</dbReference>
<dbReference type="Gene3D" id="3.30.70.270">
    <property type="match status" value="1"/>
</dbReference>
<feature type="transmembrane region" description="Helical" evidence="1">
    <location>
        <begin position="181"/>
        <end position="202"/>
    </location>
</feature>
<evidence type="ECO:0000259" key="3">
    <source>
        <dbReference type="PROSITE" id="PS50887"/>
    </source>
</evidence>
<dbReference type="RefSeq" id="WP_341367442.1">
    <property type="nucleotide sequence ID" value="NZ_CP150951.2"/>
</dbReference>
<dbReference type="Proteomes" id="UP001440612">
    <property type="component" value="Chromosome"/>
</dbReference>
<gene>
    <name evidence="4" type="ORF">AABB29_01320</name>
</gene>
<dbReference type="PANTHER" id="PTHR44757">
    <property type="entry name" value="DIGUANYLATE CYCLASE DGCP"/>
    <property type="match status" value="1"/>
</dbReference>
<dbReference type="SMART" id="SM00267">
    <property type="entry name" value="GGDEF"/>
    <property type="match status" value="1"/>
</dbReference>
<dbReference type="InterPro" id="IPR000160">
    <property type="entry name" value="GGDEF_dom"/>
</dbReference>
<feature type="domain" description="GGDEF" evidence="3">
    <location>
        <begin position="244"/>
        <end position="375"/>
    </location>
</feature>
<name>A0ABZ2V4G2_9RHOB</name>
<dbReference type="EMBL" id="CP150951">
    <property type="protein sequence ID" value="WZC49332.1"/>
    <property type="molecule type" value="Genomic_DNA"/>
</dbReference>